<evidence type="ECO:0000256" key="3">
    <source>
        <dbReference type="ARBA" id="ARBA00022759"/>
    </source>
</evidence>
<dbReference type="PANTHER" id="PTHR30636">
    <property type="entry name" value="UPF0701 PROTEIN YICC"/>
    <property type="match status" value="1"/>
</dbReference>
<evidence type="ECO:0000313" key="8">
    <source>
        <dbReference type="EMBL" id="SCX77471.1"/>
    </source>
</evidence>
<organism evidence="8 9">
    <name type="scientific">Desulfoluna spongiiphila</name>
    <dbReference type="NCBI Taxonomy" id="419481"/>
    <lineage>
        <taxon>Bacteria</taxon>
        <taxon>Pseudomonadati</taxon>
        <taxon>Thermodesulfobacteriota</taxon>
        <taxon>Desulfobacteria</taxon>
        <taxon>Desulfobacterales</taxon>
        <taxon>Desulfolunaceae</taxon>
        <taxon>Desulfoluna</taxon>
    </lineage>
</organism>
<dbReference type="GO" id="GO:0004521">
    <property type="term" value="F:RNA endonuclease activity"/>
    <property type="evidence" value="ECO:0007669"/>
    <property type="project" value="InterPro"/>
</dbReference>
<gene>
    <name evidence="8" type="ORF">SAMN05216233_101199</name>
</gene>
<dbReference type="RefSeq" id="WP_175469411.1">
    <property type="nucleotide sequence ID" value="NZ_FMUX01000001.1"/>
</dbReference>
<accession>A0A1G5AHX4</accession>
<dbReference type="PANTHER" id="PTHR30636:SF3">
    <property type="entry name" value="UPF0701 PROTEIN YICC"/>
    <property type="match status" value="1"/>
</dbReference>
<evidence type="ECO:0000256" key="5">
    <source>
        <dbReference type="ARBA" id="ARBA00035648"/>
    </source>
</evidence>
<dbReference type="InterPro" id="IPR013551">
    <property type="entry name" value="YicC-like_C"/>
</dbReference>
<dbReference type="NCBIfam" id="TIGR00255">
    <property type="entry name" value="YicC/YloC family endoribonuclease"/>
    <property type="match status" value="1"/>
</dbReference>
<keyword evidence="3" id="KW-0255">Endonuclease</keyword>
<dbReference type="InterPro" id="IPR005229">
    <property type="entry name" value="YicC/YloC-like"/>
</dbReference>
<evidence type="ECO:0000259" key="6">
    <source>
        <dbReference type="Pfam" id="PF03755"/>
    </source>
</evidence>
<protein>
    <submittedName>
        <fullName evidence="8">TIGR00255 family protein</fullName>
    </submittedName>
</protein>
<evidence type="ECO:0000259" key="7">
    <source>
        <dbReference type="Pfam" id="PF08340"/>
    </source>
</evidence>
<keyword evidence="9" id="KW-1185">Reference proteome</keyword>
<evidence type="ECO:0000256" key="2">
    <source>
        <dbReference type="ARBA" id="ARBA00022722"/>
    </source>
</evidence>
<sequence length="293" mass="32331">MVKSMTAYARAEKMDGSVTAEVELRSYNSRFLDTHIKVPHGYSRFEEKVRGVIASRLERGRVETRVVIRNEADDAIAYEADTAKARAYGVALKEAAEAAGIEAAVTLDQLLHINGLVVPKEIETDFDHHWQVVEGCLTEALEGLDAMRAKEGGFLADDLNERLAIVESSLDAIEEGAGALPAIYRDRLMDRIATLCGGAVEVDEARIAQEAALLADRSDISEEITRARSHIVQFRAIMAGDAEAGRKLNFLLQEFNREFNTMGSKIGKADIAHTIVSVKSELEKMREQVQNIE</sequence>
<dbReference type="Proteomes" id="UP000198870">
    <property type="component" value="Unassembled WGS sequence"/>
</dbReference>
<evidence type="ECO:0000256" key="4">
    <source>
        <dbReference type="ARBA" id="ARBA00022801"/>
    </source>
</evidence>
<dbReference type="InterPro" id="IPR013527">
    <property type="entry name" value="YicC-like_N"/>
</dbReference>
<dbReference type="Pfam" id="PF08340">
    <property type="entry name" value="YicC-like_C"/>
    <property type="match status" value="1"/>
</dbReference>
<evidence type="ECO:0000313" key="9">
    <source>
        <dbReference type="Proteomes" id="UP000198870"/>
    </source>
</evidence>
<proteinExistence type="inferred from homology"/>
<name>A0A1G5AHX4_9BACT</name>
<comment type="cofactor">
    <cofactor evidence="1">
        <name>a divalent metal cation</name>
        <dbReference type="ChEBI" id="CHEBI:60240"/>
    </cofactor>
</comment>
<feature type="domain" description="Endoribonuclease YicC-like C-terminal" evidence="7">
    <location>
        <begin position="175"/>
        <end position="293"/>
    </location>
</feature>
<dbReference type="AlphaFoldDB" id="A0A1G5AHX4"/>
<dbReference type="EMBL" id="FMUX01000001">
    <property type="protein sequence ID" value="SCX77471.1"/>
    <property type="molecule type" value="Genomic_DNA"/>
</dbReference>
<comment type="similarity">
    <text evidence="5">Belongs to the YicC/YloC family.</text>
</comment>
<reference evidence="8 9" key="1">
    <citation type="submission" date="2016-10" db="EMBL/GenBank/DDBJ databases">
        <authorList>
            <person name="de Groot N.N."/>
        </authorList>
    </citation>
    <scope>NUCLEOTIDE SEQUENCE [LARGE SCALE GENOMIC DNA]</scope>
    <source>
        <strain evidence="8 9">AA1</strain>
    </source>
</reference>
<dbReference type="STRING" id="419481.SAMN05216233_101199"/>
<dbReference type="Pfam" id="PF03755">
    <property type="entry name" value="YicC-like_N"/>
    <property type="match status" value="1"/>
</dbReference>
<keyword evidence="2" id="KW-0540">Nuclease</keyword>
<keyword evidence="4" id="KW-0378">Hydrolase</keyword>
<evidence type="ECO:0000256" key="1">
    <source>
        <dbReference type="ARBA" id="ARBA00001968"/>
    </source>
</evidence>
<dbReference type="GO" id="GO:0016787">
    <property type="term" value="F:hydrolase activity"/>
    <property type="evidence" value="ECO:0007669"/>
    <property type="project" value="UniProtKB-KW"/>
</dbReference>
<feature type="domain" description="Endoribonuclease YicC-like N-terminal" evidence="6">
    <location>
        <begin position="2"/>
        <end position="156"/>
    </location>
</feature>